<organism evidence="1 2">
    <name type="scientific">Subsaximicrobium wynnwilliamsii</name>
    <dbReference type="NCBI Taxonomy" id="291179"/>
    <lineage>
        <taxon>Bacteria</taxon>
        <taxon>Pseudomonadati</taxon>
        <taxon>Bacteroidota</taxon>
        <taxon>Flavobacteriia</taxon>
        <taxon>Flavobacteriales</taxon>
        <taxon>Flavobacteriaceae</taxon>
        <taxon>Subsaximicrobium</taxon>
    </lineage>
</organism>
<dbReference type="EMBL" id="VORO01000031">
    <property type="protein sequence ID" value="TXD87037.1"/>
    <property type="molecule type" value="Genomic_DNA"/>
</dbReference>
<gene>
    <name evidence="1" type="ORF">ESY86_18440</name>
</gene>
<dbReference type="AlphaFoldDB" id="A0A5C6ZE96"/>
<proteinExistence type="predicted"/>
<evidence type="ECO:0000313" key="1">
    <source>
        <dbReference type="EMBL" id="TXD87037.1"/>
    </source>
</evidence>
<dbReference type="Pfam" id="PF14114">
    <property type="entry name" value="DUF4286"/>
    <property type="match status" value="1"/>
</dbReference>
<accession>A0A5C6ZE96</accession>
<comment type="caution">
    <text evidence="1">The sequence shown here is derived from an EMBL/GenBank/DDBJ whole genome shotgun (WGS) entry which is preliminary data.</text>
</comment>
<evidence type="ECO:0000313" key="2">
    <source>
        <dbReference type="Proteomes" id="UP000321578"/>
    </source>
</evidence>
<dbReference type="Proteomes" id="UP000321578">
    <property type="component" value="Unassembled WGS sequence"/>
</dbReference>
<dbReference type="OrthoDB" id="1121837at2"/>
<dbReference type="InterPro" id="IPR025563">
    <property type="entry name" value="DUF4286"/>
</dbReference>
<protein>
    <submittedName>
        <fullName evidence="1">DUF4286 family protein</fullName>
    </submittedName>
</protein>
<sequence length="114" mass="13314">MIIYNVTINIDDSAHDEWLEWMKTEHIPQVLATGKFEKATFSKVLVEEDLGGITYSVQYRCKSREALNAYYKEDAEKLRAEGLKKFGDKQLAFRTEMEIVHEYDAGDEDFGFRH</sequence>
<name>A0A5C6ZE96_9FLAO</name>
<keyword evidence="2" id="KW-1185">Reference proteome</keyword>
<reference evidence="1 2" key="1">
    <citation type="submission" date="2019-08" db="EMBL/GenBank/DDBJ databases">
        <title>Genomes of Subsaximicrobium wynnwilliamsii strains.</title>
        <authorList>
            <person name="Bowman J.P."/>
        </authorList>
    </citation>
    <scope>NUCLEOTIDE SEQUENCE [LARGE SCALE GENOMIC DNA]</scope>
    <source>
        <strain evidence="1 2">2-80-2</strain>
    </source>
</reference>
<dbReference type="RefSeq" id="WP_147088199.1">
    <property type="nucleotide sequence ID" value="NZ_VORM01000023.1"/>
</dbReference>